<dbReference type="EMBL" id="ML208278">
    <property type="protein sequence ID" value="TFK73175.1"/>
    <property type="molecule type" value="Genomic_DNA"/>
</dbReference>
<evidence type="ECO:0000313" key="2">
    <source>
        <dbReference type="Proteomes" id="UP000308600"/>
    </source>
</evidence>
<sequence>MVFDKLCRFARLGGVDLGLPTLYTNAKQDCHRNRNALPFPSPHHEQYADCSSVAHPTLPISEHESCFRLGHLKLVEPFPACEWVGHCWFCVWAYPEHNGARMTFHRLLATMRLCPDERIDRRTIQHVTFPASTMYFSLDFCHLAARFQYMLHSTPRRGPQEDHSPRCK</sequence>
<keyword evidence="2" id="KW-1185">Reference proteome</keyword>
<proteinExistence type="predicted"/>
<dbReference type="Proteomes" id="UP000308600">
    <property type="component" value="Unassembled WGS sequence"/>
</dbReference>
<protein>
    <submittedName>
        <fullName evidence="1">Uncharacterized protein</fullName>
    </submittedName>
</protein>
<evidence type="ECO:0000313" key="1">
    <source>
        <dbReference type="EMBL" id="TFK73175.1"/>
    </source>
</evidence>
<accession>A0ACD3B5T9</accession>
<name>A0ACD3B5T9_9AGAR</name>
<organism evidence="1 2">
    <name type="scientific">Pluteus cervinus</name>
    <dbReference type="NCBI Taxonomy" id="181527"/>
    <lineage>
        <taxon>Eukaryota</taxon>
        <taxon>Fungi</taxon>
        <taxon>Dikarya</taxon>
        <taxon>Basidiomycota</taxon>
        <taxon>Agaricomycotina</taxon>
        <taxon>Agaricomycetes</taxon>
        <taxon>Agaricomycetidae</taxon>
        <taxon>Agaricales</taxon>
        <taxon>Pluteineae</taxon>
        <taxon>Pluteaceae</taxon>
        <taxon>Pluteus</taxon>
    </lineage>
</organism>
<gene>
    <name evidence="1" type="ORF">BDN72DRAFT_249256</name>
</gene>
<reference evidence="1 2" key="1">
    <citation type="journal article" date="2019" name="Nat. Ecol. Evol.">
        <title>Megaphylogeny resolves global patterns of mushroom evolution.</title>
        <authorList>
            <person name="Varga T."/>
            <person name="Krizsan K."/>
            <person name="Foldi C."/>
            <person name="Dima B."/>
            <person name="Sanchez-Garcia M."/>
            <person name="Sanchez-Ramirez S."/>
            <person name="Szollosi G.J."/>
            <person name="Szarkandi J.G."/>
            <person name="Papp V."/>
            <person name="Albert L."/>
            <person name="Andreopoulos W."/>
            <person name="Angelini C."/>
            <person name="Antonin V."/>
            <person name="Barry K.W."/>
            <person name="Bougher N.L."/>
            <person name="Buchanan P."/>
            <person name="Buyck B."/>
            <person name="Bense V."/>
            <person name="Catcheside P."/>
            <person name="Chovatia M."/>
            <person name="Cooper J."/>
            <person name="Damon W."/>
            <person name="Desjardin D."/>
            <person name="Finy P."/>
            <person name="Geml J."/>
            <person name="Haridas S."/>
            <person name="Hughes K."/>
            <person name="Justo A."/>
            <person name="Karasinski D."/>
            <person name="Kautmanova I."/>
            <person name="Kiss B."/>
            <person name="Kocsube S."/>
            <person name="Kotiranta H."/>
            <person name="LaButti K.M."/>
            <person name="Lechner B.E."/>
            <person name="Liimatainen K."/>
            <person name="Lipzen A."/>
            <person name="Lukacs Z."/>
            <person name="Mihaltcheva S."/>
            <person name="Morgado L.N."/>
            <person name="Niskanen T."/>
            <person name="Noordeloos M.E."/>
            <person name="Ohm R.A."/>
            <person name="Ortiz-Santana B."/>
            <person name="Ovrebo C."/>
            <person name="Racz N."/>
            <person name="Riley R."/>
            <person name="Savchenko A."/>
            <person name="Shiryaev A."/>
            <person name="Soop K."/>
            <person name="Spirin V."/>
            <person name="Szebenyi C."/>
            <person name="Tomsovsky M."/>
            <person name="Tulloss R.E."/>
            <person name="Uehling J."/>
            <person name="Grigoriev I.V."/>
            <person name="Vagvolgyi C."/>
            <person name="Papp T."/>
            <person name="Martin F.M."/>
            <person name="Miettinen O."/>
            <person name="Hibbett D.S."/>
            <person name="Nagy L.G."/>
        </authorList>
    </citation>
    <scope>NUCLEOTIDE SEQUENCE [LARGE SCALE GENOMIC DNA]</scope>
    <source>
        <strain evidence="1 2">NL-1719</strain>
    </source>
</reference>